<feature type="chain" id="PRO_5017392473" evidence="2">
    <location>
        <begin position="18"/>
        <end position="169"/>
    </location>
</feature>
<organism evidence="3 4">
    <name type="scientific">Ferriphaselus amnicola</name>
    <dbReference type="NCBI Taxonomy" id="1188319"/>
    <lineage>
        <taxon>Bacteria</taxon>
        <taxon>Pseudomonadati</taxon>
        <taxon>Pseudomonadota</taxon>
        <taxon>Betaproteobacteria</taxon>
        <taxon>Nitrosomonadales</taxon>
        <taxon>Gallionellaceae</taxon>
        <taxon>Ferriphaselus</taxon>
    </lineage>
</organism>
<reference evidence="3 4" key="1">
    <citation type="submission" date="2018-06" db="EMBL/GenBank/DDBJ databases">
        <title>OYT1 Genome Sequencing.</title>
        <authorList>
            <person name="Kato S."/>
            <person name="Itoh T."/>
            <person name="Ohkuma M."/>
        </authorList>
    </citation>
    <scope>NUCLEOTIDE SEQUENCE [LARGE SCALE GENOMIC DNA]</scope>
    <source>
        <strain evidence="3 4">OYT1</strain>
    </source>
</reference>
<dbReference type="OrthoDB" id="5296580at2"/>
<dbReference type="InterPro" id="IPR007446">
    <property type="entry name" value="PilP"/>
</dbReference>
<feature type="signal peptide" evidence="2">
    <location>
        <begin position="1"/>
        <end position="17"/>
    </location>
</feature>
<dbReference type="KEGG" id="fam:OYT1_ch2490"/>
<dbReference type="Proteomes" id="UP000033070">
    <property type="component" value="Chromosome"/>
</dbReference>
<proteinExistence type="predicted"/>
<accession>A0A2Z6GED9</accession>
<evidence type="ECO:0000256" key="1">
    <source>
        <dbReference type="SAM" id="MobiDB-lite"/>
    </source>
</evidence>
<dbReference type="Pfam" id="PF04351">
    <property type="entry name" value="PilP"/>
    <property type="match status" value="1"/>
</dbReference>
<sequence length="169" mass="18790">MKRLTALLLLLTLSACAGDEFPDLKDFIAKAGDGMRGKISPPPEAKPYEVFSYNNATNLPDPFKPRKPSLKQGGRPGLNEPDLDRHHEMLEEYPLESLKMVGYFQMAKASYAVVRAPDGRIHNVRAGNYIGQNFGQIISISETAIKLREMVQDSGGDWSERQSALQLVE</sequence>
<gene>
    <name evidence="3" type="ORF">OYT1_ch2490</name>
</gene>
<dbReference type="PIRSF" id="PIRSF016481">
    <property type="entry name" value="Pilus_assembly_PilP"/>
    <property type="match status" value="1"/>
</dbReference>
<evidence type="ECO:0000313" key="4">
    <source>
        <dbReference type="Proteomes" id="UP000033070"/>
    </source>
</evidence>
<dbReference type="AlphaFoldDB" id="A0A2Z6GED9"/>
<keyword evidence="4" id="KW-1185">Reference proteome</keyword>
<evidence type="ECO:0000256" key="2">
    <source>
        <dbReference type="SAM" id="SignalP"/>
    </source>
</evidence>
<name>A0A2Z6GED9_9PROT</name>
<dbReference type="RefSeq" id="WP_062626566.1">
    <property type="nucleotide sequence ID" value="NZ_AP018738.1"/>
</dbReference>
<feature type="region of interest" description="Disordered" evidence="1">
    <location>
        <begin position="57"/>
        <end position="83"/>
    </location>
</feature>
<dbReference type="Gene3D" id="2.30.30.830">
    <property type="match status" value="1"/>
</dbReference>
<dbReference type="PROSITE" id="PS51257">
    <property type="entry name" value="PROKAR_LIPOPROTEIN"/>
    <property type="match status" value="1"/>
</dbReference>
<evidence type="ECO:0000313" key="3">
    <source>
        <dbReference type="EMBL" id="BBE52003.1"/>
    </source>
</evidence>
<dbReference type="EMBL" id="AP018738">
    <property type="protein sequence ID" value="BBE52003.1"/>
    <property type="molecule type" value="Genomic_DNA"/>
</dbReference>
<protein>
    <submittedName>
        <fullName evidence="3">Pilus assembly protein</fullName>
    </submittedName>
</protein>
<dbReference type="STRING" id="1188319.OYT1_01378"/>
<keyword evidence="2" id="KW-0732">Signal</keyword>